<name>A0A0J1FNK1_9FIRM</name>
<dbReference type="STRING" id="476652.DEAC_c32590"/>
<dbReference type="InterPro" id="IPR012914">
    <property type="entry name" value="PucR_dom"/>
</dbReference>
<feature type="domain" description="CdaR GGDEF-like" evidence="4">
    <location>
        <begin position="292"/>
        <end position="429"/>
    </location>
</feature>
<evidence type="ECO:0000259" key="3">
    <source>
        <dbReference type="Pfam" id="PF13556"/>
    </source>
</evidence>
<dbReference type="InterPro" id="IPR025736">
    <property type="entry name" value="PucR_C-HTH_dom"/>
</dbReference>
<evidence type="ECO:0000259" key="4">
    <source>
        <dbReference type="Pfam" id="PF17853"/>
    </source>
</evidence>
<accession>A0A0J1FNK1</accession>
<dbReference type="PANTHER" id="PTHR33744">
    <property type="entry name" value="CARBOHYDRATE DIACID REGULATOR"/>
    <property type="match status" value="1"/>
</dbReference>
<feature type="domain" description="PucR C-terminal helix-turn-helix" evidence="3">
    <location>
        <begin position="484"/>
        <end position="542"/>
    </location>
</feature>
<reference evidence="5 6" key="1">
    <citation type="submission" date="2015-06" db="EMBL/GenBank/DDBJ databases">
        <title>Draft genome of the moderately acidophilic sulfate reducer Candidatus Desulfosporosinus acididurans strain M1.</title>
        <authorList>
            <person name="Poehlein A."/>
            <person name="Petzsch P."/>
            <person name="Johnson B.D."/>
            <person name="Schloemann M."/>
            <person name="Daniel R."/>
            <person name="Muehling M."/>
        </authorList>
    </citation>
    <scope>NUCLEOTIDE SEQUENCE [LARGE SCALE GENOMIC DNA]</scope>
    <source>
        <strain evidence="5 6">M1</strain>
    </source>
</reference>
<protein>
    <submittedName>
        <fullName evidence="5">Purine catabolism regulatory protein</fullName>
    </submittedName>
</protein>
<dbReference type="InterPro" id="IPR042070">
    <property type="entry name" value="PucR_C-HTH_sf"/>
</dbReference>
<comment type="similarity">
    <text evidence="1">Belongs to the CdaR family.</text>
</comment>
<dbReference type="RefSeq" id="WP_047811051.1">
    <property type="nucleotide sequence ID" value="NZ_LDZY01000011.1"/>
</dbReference>
<dbReference type="InterPro" id="IPR041522">
    <property type="entry name" value="CdaR_GGDEF"/>
</dbReference>
<evidence type="ECO:0000313" key="5">
    <source>
        <dbReference type="EMBL" id="KLU64927.1"/>
    </source>
</evidence>
<dbReference type="AlphaFoldDB" id="A0A0J1FNK1"/>
<sequence length="550" mass="62679">MELTVEKLLKLEPLRTSQVMAGAQGLKNVVKGVTIMEAPDIVDWLAGGELLLTSLYSTLGGKVNYHEFIRNLAAKGVCALAVKIRRFVDRIPPDILEIADEVGLPIIELNGNVRYVDIMYPVMEMLFNKQVIELKYYKEIQERFTALALQCQGLDKITRTLAELVGNPVSVFDNQRKCLSATDEKFSDFEGMMTFYEGELLSKDFNSYRIKIAGAGEEPVYQVVVPIQALGQIKAYLIVTEINKPMDEMELICLDQATTVVTLEMVRRFAVREVEQKFSNDIVEKLISGEIEVSSLRERANLLAWEINRSFVVVLFSLKNLDECLADTKFKQDKIAFQGIKAEIQSLIMNVMRTRMKDFILGHKGDSIIVLWPVRESSKTIEEIKKAGREIQDNAKKRWKKIMIGIGIGNVAAEIEEIPRSYKEAQDALIYGEMLQGEDVISWFQDLGVYRMLCKFGQGNDLADFVPKSLKILVDYDRQNQTELLKSLEVFLEYNGNASKAAKALFIHYKTLLYRLERIKEVTGLDLEDYKNRLELELGLKIIQILNQRV</sequence>
<feature type="domain" description="Purine catabolism PurC-like" evidence="2">
    <location>
        <begin position="8"/>
        <end position="126"/>
    </location>
</feature>
<dbReference type="Pfam" id="PF17853">
    <property type="entry name" value="GGDEF_2"/>
    <property type="match status" value="1"/>
</dbReference>
<dbReference type="EMBL" id="LDZY01000011">
    <property type="protein sequence ID" value="KLU64927.1"/>
    <property type="molecule type" value="Genomic_DNA"/>
</dbReference>
<dbReference type="InterPro" id="IPR051448">
    <property type="entry name" value="CdaR-like_regulators"/>
</dbReference>
<dbReference type="Pfam" id="PF07905">
    <property type="entry name" value="PucR"/>
    <property type="match status" value="1"/>
</dbReference>
<evidence type="ECO:0000313" key="6">
    <source>
        <dbReference type="Proteomes" id="UP000036356"/>
    </source>
</evidence>
<dbReference type="Proteomes" id="UP000036356">
    <property type="component" value="Unassembled WGS sequence"/>
</dbReference>
<dbReference type="InterPro" id="IPR029016">
    <property type="entry name" value="GAF-like_dom_sf"/>
</dbReference>
<evidence type="ECO:0000259" key="2">
    <source>
        <dbReference type="Pfam" id="PF07905"/>
    </source>
</evidence>
<proteinExistence type="inferred from homology"/>
<organism evidence="5 6">
    <name type="scientific">Desulfosporosinus acididurans</name>
    <dbReference type="NCBI Taxonomy" id="476652"/>
    <lineage>
        <taxon>Bacteria</taxon>
        <taxon>Bacillati</taxon>
        <taxon>Bacillota</taxon>
        <taxon>Clostridia</taxon>
        <taxon>Eubacteriales</taxon>
        <taxon>Desulfitobacteriaceae</taxon>
        <taxon>Desulfosporosinus</taxon>
    </lineage>
</organism>
<dbReference type="Gene3D" id="3.30.450.40">
    <property type="match status" value="1"/>
</dbReference>
<comment type="caution">
    <text evidence="5">The sequence shown here is derived from an EMBL/GenBank/DDBJ whole genome shotgun (WGS) entry which is preliminary data.</text>
</comment>
<evidence type="ECO:0000256" key="1">
    <source>
        <dbReference type="ARBA" id="ARBA00006754"/>
    </source>
</evidence>
<dbReference type="Pfam" id="PF13556">
    <property type="entry name" value="HTH_30"/>
    <property type="match status" value="1"/>
</dbReference>
<keyword evidence="6" id="KW-1185">Reference proteome</keyword>
<dbReference type="PATRIC" id="fig|476652.3.peg.3437"/>
<dbReference type="PANTHER" id="PTHR33744:SF1">
    <property type="entry name" value="DNA-BINDING TRANSCRIPTIONAL ACTIVATOR ADER"/>
    <property type="match status" value="1"/>
</dbReference>
<gene>
    <name evidence="5" type="primary">pucR_2</name>
    <name evidence="5" type="ORF">DEAC_c32590</name>
</gene>
<dbReference type="Gene3D" id="1.10.10.2840">
    <property type="entry name" value="PucR C-terminal helix-turn-helix domain"/>
    <property type="match status" value="1"/>
</dbReference>